<dbReference type="GO" id="GO:0003690">
    <property type="term" value="F:double-stranded DNA binding"/>
    <property type="evidence" value="ECO:0007669"/>
    <property type="project" value="TreeGrafter"/>
</dbReference>
<reference evidence="6" key="1">
    <citation type="submission" date="2021-01" db="UniProtKB">
        <authorList>
            <consortium name="EnsemblPlants"/>
        </authorList>
    </citation>
    <scope>IDENTIFICATION</scope>
</reference>
<dbReference type="GO" id="GO:0005634">
    <property type="term" value="C:nucleus"/>
    <property type="evidence" value="ECO:0007669"/>
    <property type="project" value="UniProtKB-SubCell"/>
</dbReference>
<sequence length="602" mass="66600">MYGDCRDVDSHRFVFISLADLIAMGKVMETIFEQENGTANAPFDKSRVLDVKPLRTLIPIFPETPLAQPFVTSPSGPFPPGYMPFYPFSAPHGSYNNGNAPFDQSTASPTPIRAYRSPQPVSSIPPQFSNGDTGMSMNFHEEYEGEDGYTGSRKQKKARKRQSAVIVPRQKLIEGLEPTQREDGSAEIVDCVRTMFDALRRRLCQVEEARDGPSGRVYTTAATILASNNFKTNTRRRIGNVPGIEIGDIFFYRIEMCLVGLHALPMAGIDFLSAKGEGDGEPLAVSIVSSGGGGYDNAVDDKDVLIYSGQGGSVNKVQVADQKLEKGNLALEKSLRRGNEIRVIRGFPDPSSPSNASRIYVYDGLYKITKSWTETAKPRGSIFKFQLVRSPGQPSAFSVWKSIEKWKDGLASRAGLILPDLTSGAENIPVSLVNDVDDEKGPAYFTYFPSLKYSKPFTTEHSTIICDCHKPCTAGDPSCHCLRKNRGDLPYTCSGILVCRKPLLYECGSSCQCFSGCKNRVSQSGLKVRLEVFKTTDRGWGLRSWDPIRAGGLEKMRKMMNMFLTPLDCLTTPLNGTMSLVYSMKTALMNLLMMKRRQIRFV</sequence>
<organism evidence="6 7">
    <name type="scientific">Kalanchoe fedtschenkoi</name>
    <name type="common">Lavender scallops</name>
    <name type="synonym">South American air plant</name>
    <dbReference type="NCBI Taxonomy" id="63787"/>
    <lineage>
        <taxon>Eukaryota</taxon>
        <taxon>Viridiplantae</taxon>
        <taxon>Streptophyta</taxon>
        <taxon>Embryophyta</taxon>
        <taxon>Tracheophyta</taxon>
        <taxon>Spermatophyta</taxon>
        <taxon>Magnoliopsida</taxon>
        <taxon>eudicotyledons</taxon>
        <taxon>Gunneridae</taxon>
        <taxon>Pentapetalae</taxon>
        <taxon>Saxifragales</taxon>
        <taxon>Crassulaceae</taxon>
        <taxon>Kalanchoe</taxon>
    </lineage>
</organism>
<dbReference type="Gene3D" id="2.170.270.10">
    <property type="entry name" value="SET domain"/>
    <property type="match status" value="1"/>
</dbReference>
<evidence type="ECO:0000259" key="5">
    <source>
        <dbReference type="PROSITE" id="PS51015"/>
    </source>
</evidence>
<dbReference type="Pfam" id="PF05033">
    <property type="entry name" value="Pre-SET"/>
    <property type="match status" value="1"/>
</dbReference>
<dbReference type="SUPFAM" id="SSF88697">
    <property type="entry name" value="PUA domain-like"/>
    <property type="match status" value="1"/>
</dbReference>
<dbReference type="GO" id="GO:0005694">
    <property type="term" value="C:chromosome"/>
    <property type="evidence" value="ECO:0007669"/>
    <property type="project" value="UniProtKB-SubCell"/>
</dbReference>
<dbReference type="SMART" id="SM00468">
    <property type="entry name" value="PreSET"/>
    <property type="match status" value="1"/>
</dbReference>
<dbReference type="GO" id="GO:0008270">
    <property type="term" value="F:zinc ion binding"/>
    <property type="evidence" value="ECO:0007669"/>
    <property type="project" value="InterPro"/>
</dbReference>
<dbReference type="OMA" id="NHVLMTF"/>
<dbReference type="InterPro" id="IPR007728">
    <property type="entry name" value="Pre-SET_dom"/>
</dbReference>
<accession>A0A7N0UD35</accession>
<dbReference type="EnsemblPlants" id="Kaladp0061s0065.1.v1.1">
    <property type="protein sequence ID" value="Kaladp0061s0065.1.v1.1"/>
    <property type="gene ID" value="Kaladp0061s0065.v1.1"/>
</dbReference>
<keyword evidence="2 3" id="KW-0539">Nucleus</keyword>
<evidence type="ECO:0000256" key="2">
    <source>
        <dbReference type="ARBA" id="ARBA00023242"/>
    </source>
</evidence>
<evidence type="ECO:0000256" key="1">
    <source>
        <dbReference type="ARBA" id="ARBA00004286"/>
    </source>
</evidence>
<dbReference type="InterPro" id="IPR015947">
    <property type="entry name" value="PUA-like_sf"/>
</dbReference>
<comment type="subcellular location">
    <subcellularLocation>
        <location evidence="1">Chromosome</location>
    </subcellularLocation>
    <subcellularLocation>
        <location evidence="3">Nucleus</location>
    </subcellularLocation>
</comment>
<dbReference type="Gramene" id="Kaladp0061s0065.1.v1.1">
    <property type="protein sequence ID" value="Kaladp0061s0065.1.v1.1"/>
    <property type="gene ID" value="Kaladp0061s0065.v1.1"/>
</dbReference>
<dbReference type="AlphaFoldDB" id="A0A7N0UD35"/>
<dbReference type="GO" id="GO:0042054">
    <property type="term" value="F:histone methyltransferase activity"/>
    <property type="evidence" value="ECO:0007669"/>
    <property type="project" value="InterPro"/>
</dbReference>
<dbReference type="InterPro" id="IPR003105">
    <property type="entry name" value="SRA_YDG"/>
</dbReference>
<keyword evidence="7" id="KW-1185">Reference proteome</keyword>
<evidence type="ECO:0000313" key="6">
    <source>
        <dbReference type="EnsemblPlants" id="Kaladp0061s0065.1.v1.1"/>
    </source>
</evidence>
<evidence type="ECO:0000313" key="7">
    <source>
        <dbReference type="Proteomes" id="UP000594263"/>
    </source>
</evidence>
<dbReference type="PROSITE" id="PS50867">
    <property type="entry name" value="PRE_SET"/>
    <property type="match status" value="1"/>
</dbReference>
<proteinExistence type="predicted"/>
<evidence type="ECO:0000259" key="4">
    <source>
        <dbReference type="PROSITE" id="PS50867"/>
    </source>
</evidence>
<name>A0A7N0UD35_KALFE</name>
<dbReference type="SUPFAM" id="SSF82199">
    <property type="entry name" value="SET domain"/>
    <property type="match status" value="1"/>
</dbReference>
<dbReference type="PANTHER" id="PTHR45660:SF13">
    <property type="entry name" value="HISTONE-LYSINE N-METHYLTRANSFERASE SETMAR"/>
    <property type="match status" value="1"/>
</dbReference>
<feature type="domain" description="Pre-SET" evidence="4">
    <location>
        <begin position="464"/>
        <end position="525"/>
    </location>
</feature>
<dbReference type="Proteomes" id="UP000594263">
    <property type="component" value="Unplaced"/>
</dbReference>
<dbReference type="Gene3D" id="2.30.280.10">
    <property type="entry name" value="SRA-YDG"/>
    <property type="match status" value="1"/>
</dbReference>
<dbReference type="PROSITE" id="PS51015">
    <property type="entry name" value="YDG"/>
    <property type="match status" value="1"/>
</dbReference>
<dbReference type="InterPro" id="IPR051357">
    <property type="entry name" value="H3K9_HMTase_SUVAR3-9"/>
</dbReference>
<protein>
    <recommendedName>
        <fullName evidence="8">Histone-lysine N-methyltransferase</fullName>
    </recommendedName>
</protein>
<dbReference type="InterPro" id="IPR046341">
    <property type="entry name" value="SET_dom_sf"/>
</dbReference>
<evidence type="ECO:0000256" key="3">
    <source>
        <dbReference type="PROSITE-ProRule" id="PRU00358"/>
    </source>
</evidence>
<evidence type="ECO:0008006" key="8">
    <source>
        <dbReference type="Google" id="ProtNLM"/>
    </source>
</evidence>
<dbReference type="Pfam" id="PF02182">
    <property type="entry name" value="SAD_SRA"/>
    <property type="match status" value="1"/>
</dbReference>
<dbReference type="InterPro" id="IPR036987">
    <property type="entry name" value="SRA-YDG_sf"/>
</dbReference>
<feature type="domain" description="YDG" evidence="5">
    <location>
        <begin position="239"/>
        <end position="389"/>
    </location>
</feature>
<dbReference type="PANTHER" id="PTHR45660">
    <property type="entry name" value="HISTONE-LYSINE N-METHYLTRANSFERASE SETMAR"/>
    <property type="match status" value="1"/>
</dbReference>
<dbReference type="SMART" id="SM00466">
    <property type="entry name" value="SRA"/>
    <property type="match status" value="1"/>
</dbReference>